<gene>
    <name evidence="3" type="ORF">EPH_0073480</name>
</gene>
<dbReference type="EMBL" id="HG698879">
    <property type="protein sequence ID" value="CDI87687.1"/>
    <property type="molecule type" value="Genomic_DNA"/>
</dbReference>
<dbReference type="VEuPathDB" id="ToxoDB:EPH_0073480"/>
<dbReference type="Proteomes" id="UP000018201">
    <property type="component" value="Unassembled WGS sequence"/>
</dbReference>
<proteinExistence type="predicted"/>
<keyword evidence="4" id="KW-1185">Reference proteome</keyword>
<evidence type="ECO:0000259" key="2">
    <source>
        <dbReference type="Pfam" id="PF18051"/>
    </source>
</evidence>
<feature type="region of interest" description="Disordered" evidence="1">
    <location>
        <begin position="43"/>
        <end position="73"/>
    </location>
</feature>
<sequence>MLYYLFPAVQPRWLVTVAERLEGADSDEKPDIALKAETSALAQDEAEAAGIDAAMETDGATNGRSPSVEGDEDLKMLPIPVRVGEAVDVVAQVGRQPKTITGFQTHTSPVLLNFSERAELATDECKPAQ</sequence>
<dbReference type="OrthoDB" id="10252509at2759"/>
<evidence type="ECO:0000256" key="1">
    <source>
        <dbReference type="SAM" id="MobiDB-lite"/>
    </source>
</evidence>
<feature type="domain" description="26S proteasome non-ATPase regulatory subunit RPN1 C-terminal" evidence="2">
    <location>
        <begin position="90"/>
        <end position="125"/>
    </location>
</feature>
<organism evidence="3 4">
    <name type="scientific">Eimeria praecox</name>
    <dbReference type="NCBI Taxonomy" id="51316"/>
    <lineage>
        <taxon>Eukaryota</taxon>
        <taxon>Sar</taxon>
        <taxon>Alveolata</taxon>
        <taxon>Apicomplexa</taxon>
        <taxon>Conoidasida</taxon>
        <taxon>Coccidia</taxon>
        <taxon>Eucoccidiorida</taxon>
        <taxon>Eimeriorina</taxon>
        <taxon>Eimeriidae</taxon>
        <taxon>Eimeria</taxon>
    </lineage>
</organism>
<dbReference type="Pfam" id="PF18051">
    <property type="entry name" value="RPN1_C"/>
    <property type="match status" value="1"/>
</dbReference>
<protein>
    <submittedName>
        <fullName evidence="3">26S proteasome non-ATPase regulatory subunit 2 1B, related</fullName>
    </submittedName>
</protein>
<dbReference type="AlphaFoldDB" id="U6H728"/>
<keyword evidence="3" id="KW-0647">Proteasome</keyword>
<name>U6H728_9EIME</name>
<dbReference type="GO" id="GO:0000502">
    <property type="term" value="C:proteasome complex"/>
    <property type="evidence" value="ECO:0007669"/>
    <property type="project" value="UniProtKB-KW"/>
</dbReference>
<reference evidence="3" key="1">
    <citation type="submission" date="2013-10" db="EMBL/GenBank/DDBJ databases">
        <title>Genomic analysis of the causative agents of coccidiosis in chickens.</title>
        <authorList>
            <person name="Reid A.J."/>
            <person name="Blake D."/>
            <person name="Billington K."/>
            <person name="Browne H."/>
            <person name="Dunn M."/>
            <person name="Hung S."/>
            <person name="Kawahara F."/>
            <person name="Miranda-Saavedra D."/>
            <person name="Mourier T."/>
            <person name="Nagra H."/>
            <person name="Otto T.D."/>
            <person name="Rawlings N."/>
            <person name="Sanchez A."/>
            <person name="Sanders M."/>
            <person name="Subramaniam C."/>
            <person name="Tay Y."/>
            <person name="Dear P."/>
            <person name="Doerig C."/>
            <person name="Gruber A."/>
            <person name="Parkinson J."/>
            <person name="Shirley M."/>
            <person name="Wan K.L."/>
            <person name="Berriman M."/>
            <person name="Tomley F."/>
            <person name="Pain A."/>
        </authorList>
    </citation>
    <scope>NUCLEOTIDE SEQUENCE [LARGE SCALE GENOMIC DNA]</scope>
    <source>
        <strain evidence="3">Houghton</strain>
    </source>
</reference>
<reference evidence="3" key="2">
    <citation type="submission" date="2013-10" db="EMBL/GenBank/DDBJ databases">
        <authorList>
            <person name="Aslett M."/>
        </authorList>
    </citation>
    <scope>NUCLEOTIDE SEQUENCE [LARGE SCALE GENOMIC DNA]</scope>
    <source>
        <strain evidence="3">Houghton</strain>
    </source>
</reference>
<accession>U6H728</accession>
<dbReference type="InterPro" id="IPR041433">
    <property type="entry name" value="RPN1_C"/>
</dbReference>
<evidence type="ECO:0000313" key="3">
    <source>
        <dbReference type="EMBL" id="CDI87687.1"/>
    </source>
</evidence>
<evidence type="ECO:0000313" key="4">
    <source>
        <dbReference type="Proteomes" id="UP000018201"/>
    </source>
</evidence>